<comment type="caution">
    <text evidence="2">The sequence shown here is derived from an EMBL/GenBank/DDBJ whole genome shotgun (WGS) entry which is preliminary data.</text>
</comment>
<feature type="region of interest" description="Disordered" evidence="1">
    <location>
        <begin position="29"/>
        <end position="80"/>
    </location>
</feature>
<accession>A0A7X2V247</accession>
<feature type="compositionally biased region" description="Low complexity" evidence="1">
    <location>
        <begin position="42"/>
        <end position="55"/>
    </location>
</feature>
<evidence type="ECO:0000256" key="1">
    <source>
        <dbReference type="SAM" id="MobiDB-lite"/>
    </source>
</evidence>
<sequence>MGVYIKNLVINEISGGIVHFGNTRTISPISASKSAENGNGGSQAQSGGSQSMGAAPNGGQMGANQTGPAGQSTVNPAGGG</sequence>
<protein>
    <recommendedName>
        <fullName evidence="4">Spore germination protein</fullName>
    </recommendedName>
</protein>
<evidence type="ECO:0000313" key="3">
    <source>
        <dbReference type="Proteomes" id="UP000434639"/>
    </source>
</evidence>
<feature type="compositionally biased region" description="Polar residues" evidence="1">
    <location>
        <begin position="62"/>
        <end position="80"/>
    </location>
</feature>
<keyword evidence="3" id="KW-1185">Reference proteome</keyword>
<dbReference type="Proteomes" id="UP000434639">
    <property type="component" value="Unassembled WGS sequence"/>
</dbReference>
<dbReference type="OrthoDB" id="2943889at2"/>
<reference evidence="2 3" key="1">
    <citation type="journal article" date="2017" name="Int. J. Syst. Evol. Microbiol.">
        <title>Bacillus mangrovi sp. nov., isolated from a sediment sample from a mangrove forest.</title>
        <authorList>
            <person name="Gupta V."/>
            <person name="Singh P.K."/>
            <person name="Korpole S."/>
            <person name="Tanuku N.R.S."/>
            <person name="Pinnaka A.K."/>
        </authorList>
    </citation>
    <scope>NUCLEOTIDE SEQUENCE [LARGE SCALE GENOMIC DNA]</scope>
    <source>
        <strain evidence="2 3">KCTC 33872</strain>
    </source>
</reference>
<organism evidence="2 3">
    <name type="scientific">Metabacillus mangrovi</name>
    <dbReference type="NCBI Taxonomy" id="1491830"/>
    <lineage>
        <taxon>Bacteria</taxon>
        <taxon>Bacillati</taxon>
        <taxon>Bacillota</taxon>
        <taxon>Bacilli</taxon>
        <taxon>Bacillales</taxon>
        <taxon>Bacillaceae</taxon>
        <taxon>Metabacillus</taxon>
    </lineage>
</organism>
<proteinExistence type="predicted"/>
<evidence type="ECO:0000313" key="2">
    <source>
        <dbReference type="EMBL" id="MTH51837.1"/>
    </source>
</evidence>
<dbReference type="EMBL" id="WMIB01000001">
    <property type="protein sequence ID" value="MTH51837.1"/>
    <property type="molecule type" value="Genomic_DNA"/>
</dbReference>
<gene>
    <name evidence="2" type="ORF">GKZ89_00350</name>
</gene>
<dbReference type="AlphaFoldDB" id="A0A7X2V247"/>
<dbReference type="RefSeq" id="WP_155110401.1">
    <property type="nucleotide sequence ID" value="NZ_WMIB01000001.1"/>
</dbReference>
<name>A0A7X2V247_9BACI</name>
<evidence type="ECO:0008006" key="4">
    <source>
        <dbReference type="Google" id="ProtNLM"/>
    </source>
</evidence>